<dbReference type="PIRSF" id="PIRSF005917">
    <property type="entry name" value="MTase_YraL"/>
    <property type="match status" value="1"/>
</dbReference>
<dbReference type="GO" id="GO:0008168">
    <property type="term" value="F:methyltransferase activity"/>
    <property type="evidence" value="ECO:0007669"/>
    <property type="project" value="UniProtKB-KW"/>
</dbReference>
<dbReference type="InterPro" id="IPR035996">
    <property type="entry name" value="4pyrrol_Methylase_sf"/>
</dbReference>
<dbReference type="Gene3D" id="3.40.1010.10">
    <property type="entry name" value="Cobalt-precorrin-4 Transmethylase, Domain 1"/>
    <property type="match status" value="1"/>
</dbReference>
<evidence type="ECO:0000256" key="4">
    <source>
        <dbReference type="ARBA" id="ARBA00022679"/>
    </source>
</evidence>
<comment type="caution">
    <text evidence="10">The sequence shown here is derived from an EMBL/GenBank/DDBJ whole genome shotgun (WGS) entry which is preliminary data.</text>
</comment>
<evidence type="ECO:0000256" key="6">
    <source>
        <dbReference type="HAMAP-Rule" id="MF_01877"/>
    </source>
</evidence>
<dbReference type="GO" id="GO:0032259">
    <property type="term" value="P:methylation"/>
    <property type="evidence" value="ECO:0007669"/>
    <property type="project" value="UniProtKB-KW"/>
</dbReference>
<evidence type="ECO:0000256" key="7">
    <source>
        <dbReference type="SAM" id="MobiDB-lite"/>
    </source>
</evidence>
<dbReference type="CDD" id="cd11648">
    <property type="entry name" value="RsmI"/>
    <property type="match status" value="1"/>
</dbReference>
<evidence type="ECO:0000313" key="11">
    <source>
        <dbReference type="Proteomes" id="UP001595556"/>
    </source>
</evidence>
<dbReference type="EMBL" id="JBHRTI010000007">
    <property type="protein sequence ID" value="MFC3148751.1"/>
    <property type="molecule type" value="Genomic_DNA"/>
</dbReference>
<keyword evidence="5 6" id="KW-0949">S-adenosyl-L-methionine</keyword>
<dbReference type="RefSeq" id="WP_377304967.1">
    <property type="nucleotide sequence ID" value="NZ_CP180191.1"/>
</dbReference>
<evidence type="ECO:0000259" key="9">
    <source>
        <dbReference type="Pfam" id="PF23016"/>
    </source>
</evidence>
<keyword evidence="11" id="KW-1185">Reference proteome</keyword>
<sequence>MSSAQSTPEDTPEDSAAQAAGLAKRLQQLAEHAAGQSWPRGALYVVATPIGNVADLTLRSLTFLQLADTIAAEDTRVAGQLLARLGLKKPLVACDAHREAQVIPQVLARLAADERVAYVSDAGTPAISDPGARLVDAARAAGHRVIPLPGASSVAAAVSASGLVDGPFRFAGFAPSKGAERERFFAALLGATEAQVFFEAPHRMTDCAAQLAAASARRVSVCRELTKQFEQIETVRADALPAWVAAGAHHAQGEFVLVLGPQAQEADAARTLRMDTDTLLARLVPFMPVKEAARLAAELTGEPRNALYERALALRAASGKSAGDEGAAD</sequence>
<gene>
    <name evidence="6 10" type="primary">rsmI</name>
    <name evidence="10" type="ORF">ACFOEN_14055</name>
</gene>
<dbReference type="InterPro" id="IPR000878">
    <property type="entry name" value="4pyrrol_Mease"/>
</dbReference>
<comment type="function">
    <text evidence="6">Catalyzes the 2'-O-methylation of the ribose of cytidine 1402 (C1402) in 16S rRNA.</text>
</comment>
<evidence type="ECO:0000259" key="8">
    <source>
        <dbReference type="Pfam" id="PF00590"/>
    </source>
</evidence>
<dbReference type="HAMAP" id="MF_01877">
    <property type="entry name" value="16SrRNA_methyltr_I"/>
    <property type="match status" value="1"/>
</dbReference>
<keyword evidence="3 6" id="KW-0489">Methyltransferase</keyword>
<evidence type="ECO:0000256" key="1">
    <source>
        <dbReference type="ARBA" id="ARBA00022490"/>
    </source>
</evidence>
<evidence type="ECO:0000313" key="10">
    <source>
        <dbReference type="EMBL" id="MFC3148751.1"/>
    </source>
</evidence>
<comment type="similarity">
    <text evidence="6">Belongs to the methyltransferase superfamily. RsmI family.</text>
</comment>
<keyword evidence="1 6" id="KW-0963">Cytoplasm</keyword>
<feature type="domain" description="Tetrapyrrole methylase" evidence="8">
    <location>
        <begin position="43"/>
        <end position="239"/>
    </location>
</feature>
<reference evidence="11" key="1">
    <citation type="journal article" date="2019" name="Int. J. Syst. Evol. Microbiol.">
        <title>The Global Catalogue of Microorganisms (GCM) 10K type strain sequencing project: providing services to taxonomists for standard genome sequencing and annotation.</title>
        <authorList>
            <consortium name="The Broad Institute Genomics Platform"/>
            <consortium name="The Broad Institute Genome Sequencing Center for Infectious Disease"/>
            <person name="Wu L."/>
            <person name="Ma J."/>
        </authorList>
    </citation>
    <scope>NUCLEOTIDE SEQUENCE [LARGE SCALE GENOMIC DNA]</scope>
    <source>
        <strain evidence="11">KCTC 52168</strain>
    </source>
</reference>
<evidence type="ECO:0000256" key="5">
    <source>
        <dbReference type="ARBA" id="ARBA00022691"/>
    </source>
</evidence>
<dbReference type="Pfam" id="PF00590">
    <property type="entry name" value="TP_methylase"/>
    <property type="match status" value="1"/>
</dbReference>
<dbReference type="PANTHER" id="PTHR46111:SF1">
    <property type="entry name" value="RIBOSOMAL RNA SMALL SUBUNIT METHYLTRANSFERASE I"/>
    <property type="match status" value="1"/>
</dbReference>
<dbReference type="SUPFAM" id="SSF53790">
    <property type="entry name" value="Tetrapyrrole methylase"/>
    <property type="match status" value="1"/>
</dbReference>
<dbReference type="PROSITE" id="PS01296">
    <property type="entry name" value="RSMI"/>
    <property type="match status" value="1"/>
</dbReference>
<feature type="domain" description="RsmI HTH" evidence="9">
    <location>
        <begin position="275"/>
        <end position="315"/>
    </location>
</feature>
<dbReference type="InterPro" id="IPR014776">
    <property type="entry name" value="4pyrrole_Mease_sub2"/>
</dbReference>
<name>A0ABV7HB26_9BURK</name>
<feature type="region of interest" description="Disordered" evidence="7">
    <location>
        <begin position="1"/>
        <end position="21"/>
    </location>
</feature>
<keyword evidence="2 6" id="KW-0698">rRNA processing</keyword>
<evidence type="ECO:0000256" key="2">
    <source>
        <dbReference type="ARBA" id="ARBA00022552"/>
    </source>
</evidence>
<dbReference type="Gene3D" id="3.30.950.10">
    <property type="entry name" value="Methyltransferase, Cobalt-precorrin-4 Transmethylase, Domain 2"/>
    <property type="match status" value="1"/>
</dbReference>
<comment type="subcellular location">
    <subcellularLocation>
        <location evidence="6">Cytoplasm</location>
    </subcellularLocation>
</comment>
<dbReference type="PANTHER" id="PTHR46111">
    <property type="entry name" value="RIBOSOMAL RNA SMALL SUBUNIT METHYLTRANSFERASE I"/>
    <property type="match status" value="1"/>
</dbReference>
<dbReference type="EC" id="2.1.1.198" evidence="6"/>
<dbReference type="InterPro" id="IPR014777">
    <property type="entry name" value="4pyrrole_Mease_sub1"/>
</dbReference>
<dbReference type="InterPro" id="IPR018063">
    <property type="entry name" value="SAM_MeTrfase_RsmI_CS"/>
</dbReference>
<dbReference type="InterPro" id="IPR053910">
    <property type="entry name" value="RsmI_HTH"/>
</dbReference>
<accession>A0ABV7HB26</accession>
<dbReference type="NCBIfam" id="TIGR00096">
    <property type="entry name" value="16S rRNA (cytidine(1402)-2'-O)-methyltransferase"/>
    <property type="match status" value="1"/>
</dbReference>
<dbReference type="Proteomes" id="UP001595556">
    <property type="component" value="Unassembled WGS sequence"/>
</dbReference>
<protein>
    <recommendedName>
        <fullName evidence="6">Ribosomal RNA small subunit methyltransferase I</fullName>
        <ecNumber evidence="6">2.1.1.198</ecNumber>
    </recommendedName>
    <alternativeName>
        <fullName evidence="6">16S rRNA 2'-O-ribose C1402 methyltransferase</fullName>
    </alternativeName>
    <alternativeName>
        <fullName evidence="6">rRNA (cytidine-2'-O-)-methyltransferase RsmI</fullName>
    </alternativeName>
</protein>
<organism evidence="10 11">
    <name type="scientific">Piscinibacterium candidicorallinum</name>
    <dbReference type="NCBI Taxonomy" id="1793872"/>
    <lineage>
        <taxon>Bacteria</taxon>
        <taxon>Pseudomonadati</taxon>
        <taxon>Pseudomonadota</taxon>
        <taxon>Betaproteobacteria</taxon>
        <taxon>Burkholderiales</taxon>
        <taxon>Piscinibacterium</taxon>
    </lineage>
</organism>
<comment type="catalytic activity">
    <reaction evidence="6">
        <text>cytidine(1402) in 16S rRNA + S-adenosyl-L-methionine = 2'-O-methylcytidine(1402) in 16S rRNA + S-adenosyl-L-homocysteine + H(+)</text>
        <dbReference type="Rhea" id="RHEA:42924"/>
        <dbReference type="Rhea" id="RHEA-COMP:10285"/>
        <dbReference type="Rhea" id="RHEA-COMP:10286"/>
        <dbReference type="ChEBI" id="CHEBI:15378"/>
        <dbReference type="ChEBI" id="CHEBI:57856"/>
        <dbReference type="ChEBI" id="CHEBI:59789"/>
        <dbReference type="ChEBI" id="CHEBI:74495"/>
        <dbReference type="ChEBI" id="CHEBI:82748"/>
        <dbReference type="EC" id="2.1.1.198"/>
    </reaction>
</comment>
<dbReference type="InterPro" id="IPR008189">
    <property type="entry name" value="rRNA_ssu_MeTfrase_I"/>
</dbReference>
<keyword evidence="4 6" id="KW-0808">Transferase</keyword>
<dbReference type="Pfam" id="PF23016">
    <property type="entry name" value="RsmI_C"/>
    <property type="match status" value="1"/>
</dbReference>
<evidence type="ECO:0000256" key="3">
    <source>
        <dbReference type="ARBA" id="ARBA00022603"/>
    </source>
</evidence>
<proteinExistence type="inferred from homology"/>